<proteinExistence type="predicted"/>
<evidence type="ECO:0000313" key="2">
    <source>
        <dbReference type="EMBL" id="OXA42395.1"/>
    </source>
</evidence>
<feature type="region of interest" description="Disordered" evidence="1">
    <location>
        <begin position="69"/>
        <end position="91"/>
    </location>
</feature>
<feature type="compositionally biased region" description="Basic and acidic residues" evidence="1">
    <location>
        <begin position="69"/>
        <end position="84"/>
    </location>
</feature>
<organism evidence="2 3">
    <name type="scientific">Folsomia candida</name>
    <name type="common">Springtail</name>
    <dbReference type="NCBI Taxonomy" id="158441"/>
    <lineage>
        <taxon>Eukaryota</taxon>
        <taxon>Metazoa</taxon>
        <taxon>Ecdysozoa</taxon>
        <taxon>Arthropoda</taxon>
        <taxon>Hexapoda</taxon>
        <taxon>Collembola</taxon>
        <taxon>Entomobryomorpha</taxon>
        <taxon>Isotomoidea</taxon>
        <taxon>Isotomidae</taxon>
        <taxon>Proisotominae</taxon>
        <taxon>Folsomia</taxon>
    </lineage>
</organism>
<gene>
    <name evidence="2" type="ORF">Fcan01_22905</name>
</gene>
<comment type="caution">
    <text evidence="2">The sequence shown here is derived from an EMBL/GenBank/DDBJ whole genome shotgun (WGS) entry which is preliminary data.</text>
</comment>
<dbReference type="InterPro" id="IPR012337">
    <property type="entry name" value="RNaseH-like_sf"/>
</dbReference>
<dbReference type="PANTHER" id="PTHR47501:SF5">
    <property type="entry name" value="HAT C-TERMINAL DIMERISATION DOMAIN-CONTAINING PROTEIN"/>
    <property type="match status" value="1"/>
</dbReference>
<sequence length="558" mass="63712">MENTVLDNVEESNDSSSVPFILRGKFFKVVSKIEGKVEAKCVSCKKIVKGSLDSTGNFHRHLKEHDGLEDQFKREKKTDGEQRGNKRKLRLSDGKINPVTRRTLGRRVSQLYDEMIDDMKEKYAKVPYFAVTLDAWSTKGNKRGFLGSTLHWIDEHTLERMSDCLSCRRFPGSHTYDKIAKLLNHILDVYNIKMEKVLKGTCDNGTNFLKAFYAYSAKDEEEEEDQVEEEDESIGDDVNDITMECLEQVLVCEKKNEAVFKITNKSIVTPVVTRWNSLYDSISCLLSLESDLSSAFLAAKCVALTAPEIQFLQEYKQCTQPIAQALDRLQGEKGNINNGCGSYYGCVMPTLIRVQEALTNINHRTPDLCEKLPSILLEHFNRRFEKYLSFSSDHEDAIIAAVSHPYFKLRWVPENKIFSTKDIFINVVVKHVMKKKSSTSPNITPSTQSVSLENQLSPKSADDQFFDFVPFRASGEKMTLIDEVKSECERFLSSAESNLSMLHQFSHVKEIFIKFNTPLPSSGPVERIFNFGQMILDPKRQRISDKNFEMSLLLKLNT</sequence>
<name>A0A226DA10_FOLCA</name>
<dbReference type="AlphaFoldDB" id="A0A226DA10"/>
<dbReference type="SUPFAM" id="SSF53098">
    <property type="entry name" value="Ribonuclease H-like"/>
    <property type="match status" value="1"/>
</dbReference>
<dbReference type="OMA" id="PAKMDFF"/>
<evidence type="ECO:0000256" key="1">
    <source>
        <dbReference type="SAM" id="MobiDB-lite"/>
    </source>
</evidence>
<dbReference type="EMBL" id="LNIX01000026">
    <property type="protein sequence ID" value="OXA42395.1"/>
    <property type="molecule type" value="Genomic_DNA"/>
</dbReference>
<protein>
    <submittedName>
        <fullName evidence="2">Protein stand still</fullName>
    </submittedName>
</protein>
<dbReference type="OrthoDB" id="10057873at2759"/>
<dbReference type="PANTHER" id="PTHR47501">
    <property type="entry name" value="TRANSPOSASE-RELATED"/>
    <property type="match status" value="1"/>
</dbReference>
<accession>A0A226DA10</accession>
<dbReference type="Proteomes" id="UP000198287">
    <property type="component" value="Unassembled WGS sequence"/>
</dbReference>
<evidence type="ECO:0000313" key="3">
    <source>
        <dbReference type="Proteomes" id="UP000198287"/>
    </source>
</evidence>
<reference evidence="2 3" key="1">
    <citation type="submission" date="2015-12" db="EMBL/GenBank/DDBJ databases">
        <title>The genome of Folsomia candida.</title>
        <authorList>
            <person name="Faddeeva A."/>
            <person name="Derks M.F."/>
            <person name="Anvar Y."/>
            <person name="Smit S."/>
            <person name="Van Straalen N."/>
            <person name="Roelofs D."/>
        </authorList>
    </citation>
    <scope>NUCLEOTIDE SEQUENCE [LARGE SCALE GENOMIC DNA]</scope>
    <source>
        <strain evidence="2 3">VU population</strain>
        <tissue evidence="2">Whole body</tissue>
    </source>
</reference>
<keyword evidence="3" id="KW-1185">Reference proteome</keyword>